<organism evidence="7 8">
    <name type="scientific">Xylanibacillus composti</name>
    <dbReference type="NCBI Taxonomy" id="1572762"/>
    <lineage>
        <taxon>Bacteria</taxon>
        <taxon>Bacillati</taxon>
        <taxon>Bacillota</taxon>
        <taxon>Bacilli</taxon>
        <taxon>Bacillales</taxon>
        <taxon>Paenibacillaceae</taxon>
        <taxon>Xylanibacillus</taxon>
    </lineage>
</organism>
<evidence type="ECO:0000256" key="1">
    <source>
        <dbReference type="ARBA" id="ARBA00009477"/>
    </source>
</evidence>
<evidence type="ECO:0000256" key="2">
    <source>
        <dbReference type="SAM" id="Coils"/>
    </source>
</evidence>
<feature type="chain" id="PRO_5038690348" evidence="4">
    <location>
        <begin position="33"/>
        <end position="372"/>
    </location>
</feature>
<dbReference type="AlphaFoldDB" id="A0A8J4M1C2"/>
<comment type="caution">
    <text evidence="7">The sequence shown here is derived from an EMBL/GenBank/DDBJ whole genome shotgun (WGS) entry which is preliminary data.</text>
</comment>
<comment type="similarity">
    <text evidence="1">Belongs to the membrane fusion protein (MFP) (TC 8.A.1) family.</text>
</comment>
<evidence type="ECO:0000256" key="3">
    <source>
        <dbReference type="SAM" id="MobiDB-lite"/>
    </source>
</evidence>
<reference evidence="7" key="1">
    <citation type="submission" date="2021-04" db="EMBL/GenBank/DDBJ databases">
        <title>Draft genome sequence of Xylanibacillus composti strain K13.</title>
        <authorList>
            <person name="Uke A."/>
            <person name="Chhe C."/>
            <person name="Baramee S."/>
            <person name="Kosugi A."/>
        </authorList>
    </citation>
    <scope>NUCLEOTIDE SEQUENCE</scope>
    <source>
        <strain evidence="7">K13</strain>
    </source>
</reference>
<protein>
    <submittedName>
        <fullName evidence="7">Efflux RND transporter periplasmic adaptor subunit</fullName>
    </submittedName>
</protein>
<dbReference type="Gene3D" id="2.40.50.100">
    <property type="match status" value="1"/>
</dbReference>
<evidence type="ECO:0000259" key="6">
    <source>
        <dbReference type="Pfam" id="PF25973"/>
    </source>
</evidence>
<dbReference type="Gene3D" id="2.40.420.20">
    <property type="match status" value="1"/>
</dbReference>
<feature type="compositionally biased region" description="Polar residues" evidence="3">
    <location>
        <begin position="250"/>
        <end position="260"/>
    </location>
</feature>
<feature type="coiled-coil region" evidence="2">
    <location>
        <begin position="121"/>
        <end position="184"/>
    </location>
</feature>
<evidence type="ECO:0000313" key="7">
    <source>
        <dbReference type="EMBL" id="GIQ67925.1"/>
    </source>
</evidence>
<feature type="compositionally biased region" description="Low complexity" evidence="3">
    <location>
        <begin position="269"/>
        <end position="279"/>
    </location>
</feature>
<dbReference type="Proteomes" id="UP000677918">
    <property type="component" value="Unassembled WGS sequence"/>
</dbReference>
<keyword evidence="2" id="KW-0175">Coiled coil</keyword>
<keyword evidence="4" id="KW-0732">Signal</keyword>
<gene>
    <name evidence="7" type="ORF">XYCOK13_07490</name>
</gene>
<dbReference type="NCBIfam" id="TIGR01730">
    <property type="entry name" value="RND_mfp"/>
    <property type="match status" value="1"/>
</dbReference>
<dbReference type="EMBL" id="BOVK01000011">
    <property type="protein sequence ID" value="GIQ67925.1"/>
    <property type="molecule type" value="Genomic_DNA"/>
</dbReference>
<dbReference type="InterPro" id="IPR058627">
    <property type="entry name" value="MdtA-like_C"/>
</dbReference>
<dbReference type="PROSITE" id="PS51257">
    <property type="entry name" value="PROKAR_LIPOPROTEIN"/>
    <property type="match status" value="1"/>
</dbReference>
<dbReference type="PANTHER" id="PTHR30469">
    <property type="entry name" value="MULTIDRUG RESISTANCE PROTEIN MDTA"/>
    <property type="match status" value="1"/>
</dbReference>
<accession>A0A8J4M1C2</accession>
<name>A0A8J4M1C2_9BACL</name>
<dbReference type="RefSeq" id="WP_213410553.1">
    <property type="nucleotide sequence ID" value="NZ_BOVK01000011.1"/>
</dbReference>
<evidence type="ECO:0000259" key="5">
    <source>
        <dbReference type="Pfam" id="PF25967"/>
    </source>
</evidence>
<dbReference type="SUPFAM" id="SSF111369">
    <property type="entry name" value="HlyD-like secretion proteins"/>
    <property type="match status" value="1"/>
</dbReference>
<evidence type="ECO:0000256" key="4">
    <source>
        <dbReference type="SAM" id="SignalP"/>
    </source>
</evidence>
<dbReference type="PANTHER" id="PTHR30469:SF33">
    <property type="entry name" value="SLR1207 PROTEIN"/>
    <property type="match status" value="1"/>
</dbReference>
<feature type="domain" description="CzcB-like barrel-sandwich hybrid" evidence="6">
    <location>
        <begin position="99"/>
        <end position="213"/>
    </location>
</feature>
<dbReference type="GO" id="GO:0015562">
    <property type="term" value="F:efflux transmembrane transporter activity"/>
    <property type="evidence" value="ECO:0007669"/>
    <property type="project" value="TreeGrafter"/>
</dbReference>
<dbReference type="GO" id="GO:1990281">
    <property type="term" value="C:efflux pump complex"/>
    <property type="evidence" value="ECO:0007669"/>
    <property type="project" value="TreeGrafter"/>
</dbReference>
<proteinExistence type="inferred from homology"/>
<feature type="domain" description="Multidrug resistance protein MdtA-like C-terminal permuted SH3" evidence="5">
    <location>
        <begin position="315"/>
        <end position="370"/>
    </location>
</feature>
<feature type="signal peptide" evidence="4">
    <location>
        <begin position="1"/>
        <end position="32"/>
    </location>
</feature>
<keyword evidence="8" id="KW-1185">Reference proteome</keyword>
<sequence>MFTKWWTGNLSRGKRGRLIRATAVLTAATVLASGCALLPDETVEEEIPNITAPRISQKPEYEVTTSTLEQKVSGIGKIMSMKEETVFFPETALSGQLRIKEIYVSTGDTVTEGDLIAELEVKELTDQLRQKELQFKRRELEMKQTLRNRNEMTEEEYEQAVIDFEIERQDIVKLREDIEAAKLRAPFTGTIVSVSAQKGQTIQAYDEVALIADLTQLTVAAKLSVEDLKKIAPGLPATVDINANGTFTGTVQRLPVQNQDNNNSGGGRYNPYNPPNQQNQESIDDYLLVTVEGLPSEIQRGTPLSVSVVTDRRENAVVIPPSTLRTYGGRTYVQVVEEDGTKREVDVEVGLQTSTQVQIVKGLEPGQKVVGK</sequence>
<dbReference type="Pfam" id="PF25967">
    <property type="entry name" value="RND-MFP_C"/>
    <property type="match status" value="1"/>
</dbReference>
<dbReference type="InterPro" id="IPR006143">
    <property type="entry name" value="RND_pump_MFP"/>
</dbReference>
<feature type="region of interest" description="Disordered" evidence="3">
    <location>
        <begin position="250"/>
        <end position="279"/>
    </location>
</feature>
<evidence type="ECO:0000313" key="8">
    <source>
        <dbReference type="Proteomes" id="UP000677918"/>
    </source>
</evidence>
<dbReference type="InterPro" id="IPR058647">
    <property type="entry name" value="BSH_CzcB-like"/>
</dbReference>
<dbReference type="Pfam" id="PF25973">
    <property type="entry name" value="BSH_CzcB"/>
    <property type="match status" value="1"/>
</dbReference>